<organism evidence="1 2">
    <name type="scientific">Meloidogyne floridensis</name>
    <dbReference type="NCBI Taxonomy" id="298350"/>
    <lineage>
        <taxon>Eukaryota</taxon>
        <taxon>Metazoa</taxon>
        <taxon>Ecdysozoa</taxon>
        <taxon>Nematoda</taxon>
        <taxon>Chromadorea</taxon>
        <taxon>Rhabditida</taxon>
        <taxon>Tylenchina</taxon>
        <taxon>Tylenchomorpha</taxon>
        <taxon>Tylenchoidea</taxon>
        <taxon>Meloidogynidae</taxon>
        <taxon>Meloidogyninae</taxon>
        <taxon>Meloidogyne</taxon>
    </lineage>
</organism>
<sequence>MEWIAASLLKLNLLEFNCNCGKAGHDKGKQVMEGPSRRIGKEPAQIPKKQAFPKLDFSLVELTILLQILRNIELTKIISNPDEDLNTVIQYYKNQYISGFSHLDFDISQMVLGTSDKLNQVIFYYNCLLNEIYIPVQKNKTSKLELIKNRMKDLSLTMDKAKYIEIFKNKRFNVVNIIKRIPGYPNVSVGTMYNQFMQVLCNKSDQAIAKICGYLRYINNSEKNIFIIWHLFTFARMRIRSFILFYGQYPNHYDDILLSIWHSEIQQGNNTFLQEKISILSYIKAYDELEIKANNWMEILKQLSIFQRENVKFMYRGIGYTRERMLMSLEEEENSSKNIIFPASFNPDTDLIVHSHYRLLYLHFAIPEALTIDECKIVFEKFSNNQQTFYELFESLNDEDFLIKLKLEQIIINPFLVNEMSLNQHEYLQENTQHIGDGQMILIQKRYKLIEHSSQMQFYSESMEELKKNSDSEN</sequence>
<name>A0A915P7G0_9BILA</name>
<dbReference type="AlphaFoldDB" id="A0A915P7G0"/>
<accession>A0A915P7G0</accession>
<evidence type="ECO:0000313" key="2">
    <source>
        <dbReference type="WBParaSite" id="scf7180000424408.g13008"/>
    </source>
</evidence>
<evidence type="ECO:0000313" key="1">
    <source>
        <dbReference type="Proteomes" id="UP000887560"/>
    </source>
</evidence>
<keyword evidence="1" id="KW-1185">Reference proteome</keyword>
<dbReference type="WBParaSite" id="scf7180000424408.g13008">
    <property type="protein sequence ID" value="scf7180000424408.g13008"/>
    <property type="gene ID" value="scf7180000424408.g13008"/>
</dbReference>
<dbReference type="Proteomes" id="UP000887560">
    <property type="component" value="Unplaced"/>
</dbReference>
<reference evidence="2" key="1">
    <citation type="submission" date="2022-11" db="UniProtKB">
        <authorList>
            <consortium name="WormBaseParasite"/>
        </authorList>
    </citation>
    <scope>IDENTIFICATION</scope>
</reference>
<protein>
    <submittedName>
        <fullName evidence="2">Uncharacterized protein</fullName>
    </submittedName>
</protein>
<proteinExistence type="predicted"/>